<dbReference type="UniPathway" id="UPA00109">
    <property type="reaction ID" value="UER00189"/>
</dbReference>
<dbReference type="PROSITE" id="PS51440">
    <property type="entry name" value="TIM_2"/>
    <property type="match status" value="1"/>
</dbReference>
<comment type="subunit">
    <text evidence="6 7">Homodimer.</text>
</comment>
<keyword evidence="2 6" id="KW-0312">Gluconeogenesis</keyword>
<evidence type="ECO:0000256" key="4">
    <source>
        <dbReference type="ARBA" id="ARBA00023152"/>
    </source>
</evidence>
<evidence type="ECO:0000256" key="2">
    <source>
        <dbReference type="ARBA" id="ARBA00022432"/>
    </source>
</evidence>
<keyword evidence="3 6" id="KW-0963">Cytoplasm</keyword>
<proteinExistence type="inferred from homology"/>
<dbReference type="AlphaFoldDB" id="A0A6G5QFP4"/>
<keyword evidence="5 6" id="KW-0413">Isomerase</keyword>
<dbReference type="PROSITE" id="PS00171">
    <property type="entry name" value="TIM_1"/>
    <property type="match status" value="1"/>
</dbReference>
<dbReference type="InterPro" id="IPR000652">
    <property type="entry name" value="Triosephosphate_isomerase"/>
</dbReference>
<evidence type="ECO:0000256" key="7">
    <source>
        <dbReference type="RuleBase" id="RU363013"/>
    </source>
</evidence>
<dbReference type="GO" id="GO:0019563">
    <property type="term" value="P:glycerol catabolic process"/>
    <property type="evidence" value="ECO:0007669"/>
    <property type="project" value="TreeGrafter"/>
</dbReference>
<dbReference type="PANTHER" id="PTHR21139:SF42">
    <property type="entry name" value="TRIOSEPHOSPHATE ISOMERASE"/>
    <property type="match status" value="1"/>
</dbReference>
<feature type="binding site" evidence="6">
    <location>
        <begin position="6"/>
        <end position="8"/>
    </location>
    <ligand>
        <name>substrate</name>
    </ligand>
</feature>
<keyword evidence="4 6" id="KW-0324">Glycolysis</keyword>
<evidence type="ECO:0000313" key="9">
    <source>
        <dbReference type="Proteomes" id="UP000503264"/>
    </source>
</evidence>
<comment type="function">
    <text evidence="6">Involved in the gluconeogenesis. Catalyzes stereospecifically the conversion of dihydroxyacetone phosphate (DHAP) to D-glyceraldehyde-3-phosphate (G3P).</text>
</comment>
<reference evidence="8 9" key="1">
    <citation type="submission" date="2016-07" db="EMBL/GenBank/DDBJ databases">
        <title>Comparative genomics of the Campylobacter concisus group.</title>
        <authorList>
            <person name="Miller W.G."/>
            <person name="Yee E."/>
            <person name="Chapman M.H."/>
            <person name="Huynh S."/>
            <person name="Bono J.L."/>
            <person name="On S.L.W."/>
            <person name="StLeger J."/>
            <person name="Foster G."/>
            <person name="Parker C.T."/>
        </authorList>
    </citation>
    <scope>NUCLEOTIDE SEQUENCE [LARGE SCALE GENOMIC DNA]</scope>
    <source>
        <strain evidence="8 9">CCUG 21559</strain>
    </source>
</reference>
<dbReference type="Gene3D" id="3.20.20.70">
    <property type="entry name" value="Aldolase class I"/>
    <property type="match status" value="1"/>
</dbReference>
<dbReference type="PANTHER" id="PTHR21139">
    <property type="entry name" value="TRIOSEPHOSPHATE ISOMERASE"/>
    <property type="match status" value="1"/>
</dbReference>
<dbReference type="InterPro" id="IPR035990">
    <property type="entry name" value="TIM_sf"/>
</dbReference>
<dbReference type="UniPathway" id="UPA00138"/>
<evidence type="ECO:0000313" key="8">
    <source>
        <dbReference type="EMBL" id="QCD44326.1"/>
    </source>
</evidence>
<keyword evidence="9" id="KW-1185">Reference proteome</keyword>
<dbReference type="GO" id="GO:0006094">
    <property type="term" value="P:gluconeogenesis"/>
    <property type="evidence" value="ECO:0007669"/>
    <property type="project" value="UniProtKB-UniRule"/>
</dbReference>
<dbReference type="NCBIfam" id="NF000728">
    <property type="entry name" value="PRK00042.3-2"/>
    <property type="match status" value="1"/>
</dbReference>
<sequence>MIFAANLKCNHTRNSFNEYALTLEQELNADENVLVFAPASAFLEGEFKFALGAQNFYPCESGAFTGEIGKAMLDEFGIKNVLIGHSERREILGESEEFLRAKFDFAVKNNWTIVYCVGESLQVFESKETKEFLTKQLSNIDLDYKNLVIAYEPIWAIGTGKSADTKQIAEILEFLATLTHAPLLYGGSVNAKNIAEICNIDSCGGVLVGTASWDASNFLNLISTAKS</sequence>
<dbReference type="EMBL" id="CP012542">
    <property type="protein sequence ID" value="QCD44326.1"/>
    <property type="molecule type" value="Genomic_DNA"/>
</dbReference>
<gene>
    <name evidence="6 8" type="primary">tpiA</name>
    <name evidence="8" type="ORF">CMUC_0514</name>
</gene>
<feature type="binding site" evidence="6">
    <location>
        <position position="158"/>
    </location>
    <ligand>
        <name>substrate</name>
    </ligand>
</feature>
<evidence type="ECO:0000256" key="3">
    <source>
        <dbReference type="ARBA" id="ARBA00022490"/>
    </source>
</evidence>
<protein>
    <recommendedName>
        <fullName evidence="6 7">Triosephosphate isomerase</fullName>
        <shortName evidence="6">TIM</shortName>
        <shortName evidence="6">TPI</shortName>
        <ecNumber evidence="6 7">5.3.1.1</ecNumber>
    </recommendedName>
    <alternativeName>
        <fullName evidence="6">Triose-phosphate isomerase</fullName>
    </alternativeName>
</protein>
<evidence type="ECO:0000256" key="5">
    <source>
        <dbReference type="ARBA" id="ARBA00023235"/>
    </source>
</evidence>
<comment type="subcellular location">
    <subcellularLocation>
        <location evidence="6 7">Cytoplasm</location>
    </subcellularLocation>
</comment>
<accession>A0A6G5QFP4</accession>
<dbReference type="RefSeq" id="WP_034968702.1">
    <property type="nucleotide sequence ID" value="NZ_CP012542.1"/>
</dbReference>
<feature type="active site" description="Electrophile" evidence="6">
    <location>
        <position position="85"/>
    </location>
</feature>
<comment type="caution">
    <text evidence="6">Lacks conserved residue(s) required for the propagation of feature annotation.</text>
</comment>
<evidence type="ECO:0000256" key="6">
    <source>
        <dbReference type="HAMAP-Rule" id="MF_00147"/>
    </source>
</evidence>
<comment type="catalytic activity">
    <reaction evidence="6 7">
        <text>D-glyceraldehyde 3-phosphate = dihydroxyacetone phosphate</text>
        <dbReference type="Rhea" id="RHEA:18585"/>
        <dbReference type="ChEBI" id="CHEBI:57642"/>
        <dbReference type="ChEBI" id="CHEBI:59776"/>
        <dbReference type="EC" id="5.3.1.1"/>
    </reaction>
</comment>
<dbReference type="SUPFAM" id="SSF51351">
    <property type="entry name" value="Triosephosphate isomerase (TIM)"/>
    <property type="match status" value="1"/>
</dbReference>
<feature type="binding site" evidence="6">
    <location>
        <position position="188"/>
    </location>
    <ligand>
        <name>substrate</name>
    </ligand>
</feature>
<comment type="pathway">
    <text evidence="6 7">Carbohydrate biosynthesis; gluconeogenesis.</text>
</comment>
<dbReference type="InterPro" id="IPR013785">
    <property type="entry name" value="Aldolase_TIM"/>
</dbReference>
<dbReference type="GO" id="GO:0005829">
    <property type="term" value="C:cytosol"/>
    <property type="evidence" value="ECO:0007669"/>
    <property type="project" value="TreeGrafter"/>
</dbReference>
<dbReference type="GO" id="GO:0046166">
    <property type="term" value="P:glyceraldehyde-3-phosphate biosynthetic process"/>
    <property type="evidence" value="ECO:0007669"/>
    <property type="project" value="TreeGrafter"/>
</dbReference>
<name>A0A6G5QFP4_9BACT</name>
<dbReference type="InterPro" id="IPR020861">
    <property type="entry name" value="Triosephosphate_isomerase_AS"/>
</dbReference>
<dbReference type="Proteomes" id="UP000503264">
    <property type="component" value="Chromosome"/>
</dbReference>
<dbReference type="InterPro" id="IPR022896">
    <property type="entry name" value="TrioseP_Isoase_bac/euk"/>
</dbReference>
<evidence type="ECO:0000256" key="1">
    <source>
        <dbReference type="ARBA" id="ARBA00007422"/>
    </source>
</evidence>
<comment type="pathway">
    <text evidence="6 7">Carbohydrate degradation; glycolysis; D-glyceraldehyde 3-phosphate from glycerone phosphate: step 1/1.</text>
</comment>
<feature type="active site" description="Proton acceptor" evidence="6">
    <location>
        <position position="152"/>
    </location>
</feature>
<dbReference type="EC" id="5.3.1.1" evidence="6 7"/>
<dbReference type="Pfam" id="PF00121">
    <property type="entry name" value="TIM"/>
    <property type="match status" value="1"/>
</dbReference>
<comment type="similarity">
    <text evidence="1 6 7">Belongs to the triosephosphate isomerase family.</text>
</comment>
<dbReference type="CDD" id="cd00311">
    <property type="entry name" value="TIM"/>
    <property type="match status" value="1"/>
</dbReference>
<dbReference type="GO" id="GO:0004807">
    <property type="term" value="F:triose-phosphate isomerase activity"/>
    <property type="evidence" value="ECO:0007669"/>
    <property type="project" value="UniProtKB-UniRule"/>
</dbReference>
<organism evidence="8 9">
    <name type="scientific">Campylobacter mucosalis CCUG 21559</name>
    <dbReference type="NCBI Taxonomy" id="1032067"/>
    <lineage>
        <taxon>Bacteria</taxon>
        <taxon>Pseudomonadati</taxon>
        <taxon>Campylobacterota</taxon>
        <taxon>Epsilonproteobacteria</taxon>
        <taxon>Campylobacterales</taxon>
        <taxon>Campylobacteraceae</taxon>
        <taxon>Campylobacter</taxon>
    </lineage>
</organism>
<dbReference type="GO" id="GO:0006096">
    <property type="term" value="P:glycolytic process"/>
    <property type="evidence" value="ECO:0007669"/>
    <property type="project" value="UniProtKB-UniRule"/>
</dbReference>
<dbReference type="HAMAP" id="MF_00147_B">
    <property type="entry name" value="TIM_B"/>
    <property type="match status" value="1"/>
</dbReference>